<dbReference type="Proteomes" id="UP000001396">
    <property type="component" value="Unassembled WGS sequence"/>
</dbReference>
<comment type="catalytic activity">
    <reaction evidence="6">
        <text>cytidine + ATP = CMP + ADP + H(+)</text>
        <dbReference type="Rhea" id="RHEA:24674"/>
        <dbReference type="ChEBI" id="CHEBI:15378"/>
        <dbReference type="ChEBI" id="CHEBI:17562"/>
        <dbReference type="ChEBI" id="CHEBI:30616"/>
        <dbReference type="ChEBI" id="CHEBI:60377"/>
        <dbReference type="ChEBI" id="CHEBI:456216"/>
        <dbReference type="EC" id="2.7.1.48"/>
    </reaction>
</comment>
<keyword evidence="5 6" id="KW-0067">ATP-binding</keyword>
<feature type="compositionally biased region" description="Low complexity" evidence="7">
    <location>
        <begin position="45"/>
        <end position="76"/>
    </location>
</feature>
<dbReference type="STRING" id="670386.D3BJV1"/>
<dbReference type="PRINTS" id="PR00988">
    <property type="entry name" value="URIDINKINASE"/>
</dbReference>
<dbReference type="InterPro" id="IPR006083">
    <property type="entry name" value="PRK/URK"/>
</dbReference>
<dbReference type="FunFam" id="3.40.50.300:FF:001802">
    <property type="entry name" value="Uridine-cytidine kinase 1"/>
    <property type="match status" value="1"/>
</dbReference>
<keyword evidence="10" id="KW-1185">Reference proteome</keyword>
<evidence type="ECO:0000256" key="2">
    <source>
        <dbReference type="ARBA" id="ARBA00022679"/>
    </source>
</evidence>
<comment type="pathway">
    <text evidence="1 6">Pyrimidine metabolism; UMP biosynthesis via salvage pathway; UMP from uridine: step 1/1.</text>
</comment>
<dbReference type="NCBIfam" id="NF004018">
    <property type="entry name" value="PRK05480.1"/>
    <property type="match status" value="1"/>
</dbReference>
<accession>D3BJV1</accession>
<keyword evidence="2 6" id="KW-0808">Transferase</keyword>
<feature type="compositionally biased region" description="Basic and acidic residues" evidence="7">
    <location>
        <begin position="77"/>
        <end position="89"/>
    </location>
</feature>
<feature type="region of interest" description="Disordered" evidence="7">
    <location>
        <begin position="1"/>
        <end position="32"/>
    </location>
</feature>
<dbReference type="GO" id="GO:0044211">
    <property type="term" value="P:CTP salvage"/>
    <property type="evidence" value="ECO:0007669"/>
    <property type="project" value="UniProtKB-UniPathway"/>
</dbReference>
<dbReference type="RefSeq" id="XP_020430307.1">
    <property type="nucleotide sequence ID" value="XM_020579632.1"/>
</dbReference>
<dbReference type="GeneID" id="31364308"/>
<dbReference type="EMBL" id="ADBJ01000038">
    <property type="protein sequence ID" value="EFA78181.1"/>
    <property type="molecule type" value="Genomic_DNA"/>
</dbReference>
<comment type="caution">
    <text evidence="9">The sequence shown here is derived from an EMBL/GenBank/DDBJ whole genome shotgun (WGS) entry which is preliminary data.</text>
</comment>
<dbReference type="GO" id="GO:0043771">
    <property type="term" value="F:cytidine kinase activity"/>
    <property type="evidence" value="ECO:0007669"/>
    <property type="project" value="RHEA"/>
</dbReference>
<dbReference type="NCBIfam" id="TIGR00235">
    <property type="entry name" value="udk"/>
    <property type="match status" value="1"/>
</dbReference>
<evidence type="ECO:0000313" key="9">
    <source>
        <dbReference type="EMBL" id="EFA78181.1"/>
    </source>
</evidence>
<evidence type="ECO:0000256" key="3">
    <source>
        <dbReference type="ARBA" id="ARBA00022741"/>
    </source>
</evidence>
<comment type="similarity">
    <text evidence="6">Belongs to the uridine kinase family.</text>
</comment>
<comment type="pathway">
    <text evidence="6">Pyrimidine metabolism; CTP biosynthesis via salvage pathway; CTP from cytidine: step 1/3.</text>
</comment>
<comment type="catalytic activity">
    <reaction evidence="6">
        <text>uridine + ATP = UMP + ADP + H(+)</text>
        <dbReference type="Rhea" id="RHEA:16825"/>
        <dbReference type="ChEBI" id="CHEBI:15378"/>
        <dbReference type="ChEBI" id="CHEBI:16704"/>
        <dbReference type="ChEBI" id="CHEBI:30616"/>
        <dbReference type="ChEBI" id="CHEBI:57865"/>
        <dbReference type="ChEBI" id="CHEBI:456216"/>
        <dbReference type="EC" id="2.7.1.48"/>
    </reaction>
</comment>
<evidence type="ECO:0000256" key="5">
    <source>
        <dbReference type="ARBA" id="ARBA00022840"/>
    </source>
</evidence>
<keyword evidence="4 6" id="KW-0418">Kinase</keyword>
<feature type="compositionally biased region" description="Basic residues" evidence="7">
    <location>
        <begin position="1"/>
        <end position="11"/>
    </location>
</feature>
<dbReference type="GO" id="GO:0004849">
    <property type="term" value="F:uridine kinase activity"/>
    <property type="evidence" value="ECO:0007669"/>
    <property type="project" value="UniProtKB-EC"/>
</dbReference>
<dbReference type="InterPro" id="IPR027417">
    <property type="entry name" value="P-loop_NTPase"/>
</dbReference>
<dbReference type="Gene3D" id="3.40.50.300">
    <property type="entry name" value="P-loop containing nucleotide triphosphate hydrolases"/>
    <property type="match status" value="1"/>
</dbReference>
<dbReference type="PANTHER" id="PTHR10285">
    <property type="entry name" value="URIDINE KINASE"/>
    <property type="match status" value="1"/>
</dbReference>
<dbReference type="Pfam" id="PF00485">
    <property type="entry name" value="PRK"/>
    <property type="match status" value="1"/>
</dbReference>
<dbReference type="EC" id="2.7.1.48" evidence="6"/>
<evidence type="ECO:0000256" key="1">
    <source>
        <dbReference type="ARBA" id="ARBA00004690"/>
    </source>
</evidence>
<dbReference type="SUPFAM" id="SSF52540">
    <property type="entry name" value="P-loop containing nucleoside triphosphate hydrolases"/>
    <property type="match status" value="1"/>
</dbReference>
<feature type="region of interest" description="Disordered" evidence="7">
    <location>
        <begin position="45"/>
        <end position="116"/>
    </location>
</feature>
<gene>
    <name evidence="9" type="primary">udkB</name>
    <name evidence="9" type="ORF">PPL_08831</name>
</gene>
<proteinExistence type="inferred from homology"/>
<reference evidence="9 10" key="1">
    <citation type="journal article" date="2011" name="Genome Res.">
        <title>Phylogeny-wide analysis of social amoeba genomes highlights ancient origins for complex intercellular communication.</title>
        <authorList>
            <person name="Heidel A.J."/>
            <person name="Lawal H.M."/>
            <person name="Felder M."/>
            <person name="Schilde C."/>
            <person name="Helps N.R."/>
            <person name="Tunggal B."/>
            <person name="Rivero F."/>
            <person name="John U."/>
            <person name="Schleicher M."/>
            <person name="Eichinger L."/>
            <person name="Platzer M."/>
            <person name="Noegel A.A."/>
            <person name="Schaap P."/>
            <person name="Gloeckner G."/>
        </authorList>
    </citation>
    <scope>NUCLEOTIDE SEQUENCE [LARGE SCALE GENOMIC DNA]</scope>
    <source>
        <strain evidence="10">ATCC 26659 / Pp 5 / PN500</strain>
    </source>
</reference>
<dbReference type="UniPathway" id="UPA00574">
    <property type="reaction ID" value="UER00637"/>
</dbReference>
<dbReference type="InParanoid" id="D3BJV1"/>
<dbReference type="AlphaFoldDB" id="D3BJV1"/>
<dbReference type="UniPathway" id="UPA00579">
    <property type="reaction ID" value="UER00640"/>
</dbReference>
<protein>
    <recommendedName>
        <fullName evidence="6">Uridine-cytidine kinase</fullName>
        <ecNumber evidence="6">2.7.1.48</ecNumber>
    </recommendedName>
</protein>
<keyword evidence="3 6" id="KW-0547">Nucleotide-binding</keyword>
<evidence type="ECO:0000256" key="6">
    <source>
        <dbReference type="RuleBase" id="RU003825"/>
    </source>
</evidence>
<sequence length="352" mass="40377">MYNALKFKRQQKQQYQPLENDQPLDNPEEHRGAICLKILEKAKSSISSLSPKSSSSSSSSVSTSPKFKNNNNINNNQDKDKDNRDRDKSPLINRGQQQQIQNASKFKEEEEEVEDSNVILNRQPQSTDRKMKEMLMICIAGGTASGKTTVCEEIIKRLENQRVAVICLDSFYRPLAHEDLENVASYNFDHPDAFDWEYAQKAIKELKSGNKFHIPTYCFKTHTRLQETVAINGIDVIIFEGILSLYSQGIRDQMDIKIFVDTDSDTRLSRRVMRDIAERGRSLEGVLHQYEKFVKPSFDEYILPTKKYADVIIPRGADNVVAIDLIVQHIRSKLNEQDAKKLNANDKVMEND</sequence>
<evidence type="ECO:0000313" key="10">
    <source>
        <dbReference type="Proteomes" id="UP000001396"/>
    </source>
</evidence>
<name>D3BJV1_HETP5</name>
<dbReference type="GO" id="GO:0005524">
    <property type="term" value="F:ATP binding"/>
    <property type="evidence" value="ECO:0007669"/>
    <property type="project" value="UniProtKB-KW"/>
</dbReference>
<evidence type="ECO:0000256" key="7">
    <source>
        <dbReference type="SAM" id="MobiDB-lite"/>
    </source>
</evidence>
<feature type="compositionally biased region" description="Polar residues" evidence="7">
    <location>
        <begin position="94"/>
        <end position="104"/>
    </location>
</feature>
<dbReference type="FunCoup" id="D3BJV1">
    <property type="interactions" value="74"/>
</dbReference>
<dbReference type="GO" id="GO:0044206">
    <property type="term" value="P:UMP salvage"/>
    <property type="evidence" value="ECO:0007669"/>
    <property type="project" value="UniProtKB-UniPathway"/>
</dbReference>
<dbReference type="CDD" id="cd02023">
    <property type="entry name" value="UMPK"/>
    <property type="match status" value="1"/>
</dbReference>
<organism evidence="9 10">
    <name type="scientific">Heterostelium pallidum (strain ATCC 26659 / Pp 5 / PN500)</name>
    <name type="common">Cellular slime mold</name>
    <name type="synonym">Polysphondylium pallidum</name>
    <dbReference type="NCBI Taxonomy" id="670386"/>
    <lineage>
        <taxon>Eukaryota</taxon>
        <taxon>Amoebozoa</taxon>
        <taxon>Evosea</taxon>
        <taxon>Eumycetozoa</taxon>
        <taxon>Dictyostelia</taxon>
        <taxon>Acytosteliales</taxon>
        <taxon>Acytosteliaceae</taxon>
        <taxon>Heterostelium</taxon>
    </lineage>
</organism>
<evidence type="ECO:0000259" key="8">
    <source>
        <dbReference type="Pfam" id="PF00485"/>
    </source>
</evidence>
<evidence type="ECO:0000256" key="4">
    <source>
        <dbReference type="ARBA" id="ARBA00022777"/>
    </source>
</evidence>
<dbReference type="InterPro" id="IPR000764">
    <property type="entry name" value="Uridine_kinase-like"/>
</dbReference>
<feature type="domain" description="Phosphoribulokinase/uridine kinase" evidence="8">
    <location>
        <begin position="136"/>
        <end position="321"/>
    </location>
</feature>